<dbReference type="Proteomes" id="UP000700334">
    <property type="component" value="Unassembled WGS sequence"/>
</dbReference>
<dbReference type="InterPro" id="IPR012336">
    <property type="entry name" value="Thioredoxin-like_fold"/>
</dbReference>
<evidence type="ECO:0000313" key="4">
    <source>
        <dbReference type="Proteomes" id="UP000700334"/>
    </source>
</evidence>
<accession>A0A8J6AIP7</accession>
<dbReference type="PANTHER" id="PTHR46472">
    <property type="entry name" value="NUCLEOREDOXIN"/>
    <property type="match status" value="1"/>
</dbReference>
<organism evidence="3 4">
    <name type="scientific">Galemys pyrenaicus</name>
    <name type="common">Iberian desman</name>
    <name type="synonym">Pyrenean desman</name>
    <dbReference type="NCBI Taxonomy" id="202257"/>
    <lineage>
        <taxon>Eukaryota</taxon>
        <taxon>Metazoa</taxon>
        <taxon>Chordata</taxon>
        <taxon>Craniata</taxon>
        <taxon>Vertebrata</taxon>
        <taxon>Euteleostomi</taxon>
        <taxon>Mammalia</taxon>
        <taxon>Eutheria</taxon>
        <taxon>Laurasiatheria</taxon>
        <taxon>Eulipotyphla</taxon>
        <taxon>Talpidae</taxon>
        <taxon>Galemys</taxon>
    </lineage>
</organism>
<dbReference type="AlphaFoldDB" id="A0A8J6AIP7"/>
<dbReference type="PANTHER" id="PTHR46472:SF1">
    <property type="entry name" value="NUCLEOREDOXIN"/>
    <property type="match status" value="1"/>
</dbReference>
<feature type="region of interest" description="Disordered" evidence="1">
    <location>
        <begin position="152"/>
        <end position="236"/>
    </location>
</feature>
<dbReference type="EMBL" id="JAGFMF010011578">
    <property type="protein sequence ID" value="KAG8520156.1"/>
    <property type="molecule type" value="Genomic_DNA"/>
</dbReference>
<evidence type="ECO:0000256" key="1">
    <source>
        <dbReference type="SAM" id="MobiDB-lite"/>
    </source>
</evidence>
<name>A0A8J6AIP7_GALPY</name>
<dbReference type="Pfam" id="PF13905">
    <property type="entry name" value="Thioredoxin_8"/>
    <property type="match status" value="1"/>
</dbReference>
<feature type="compositionally biased region" description="Basic and acidic residues" evidence="1">
    <location>
        <begin position="217"/>
        <end position="228"/>
    </location>
</feature>
<protein>
    <submittedName>
        <fullName evidence="3">Nucleoredoxin</fullName>
    </submittedName>
</protein>
<dbReference type="GO" id="GO:0004791">
    <property type="term" value="F:thioredoxin-disulfide reductase (NADPH) activity"/>
    <property type="evidence" value="ECO:0007669"/>
    <property type="project" value="TreeGrafter"/>
</dbReference>
<dbReference type="GO" id="GO:0005634">
    <property type="term" value="C:nucleus"/>
    <property type="evidence" value="ECO:0007669"/>
    <property type="project" value="TreeGrafter"/>
</dbReference>
<feature type="region of interest" description="Disordered" evidence="1">
    <location>
        <begin position="1"/>
        <end position="20"/>
    </location>
</feature>
<keyword evidence="4" id="KW-1185">Reference proteome</keyword>
<dbReference type="GO" id="GO:0031397">
    <property type="term" value="P:negative regulation of protein ubiquitination"/>
    <property type="evidence" value="ECO:0007669"/>
    <property type="project" value="TreeGrafter"/>
</dbReference>
<sequence>MPPPPAARTQEPGRQRLPTRVPGLRWARMSGFLEELLGEKLVTGGGEEVDVHSLSARGISLLGLYFGCSLSAPCAQLSVSLAAFYGRLLGDAAAGPGAGAGPGPGAGAAAEPDPRRRLEIVFVSSDQDQRQWQDFVRDMPWLALPYKEKHRKVSGEGLVGAPDLAEQPARPRERRLQRSQPTHPTATPPAWGYRDNSSVPLPGRARGAKFDTPALRDQARGLRSREPSPHMLGSLT</sequence>
<evidence type="ECO:0000313" key="3">
    <source>
        <dbReference type="EMBL" id="KAG8520156.1"/>
    </source>
</evidence>
<proteinExistence type="predicted"/>
<dbReference type="Gene3D" id="3.40.30.10">
    <property type="entry name" value="Glutaredoxin"/>
    <property type="match status" value="1"/>
</dbReference>
<feature type="domain" description="Thioredoxin-like fold" evidence="2">
    <location>
        <begin position="61"/>
        <end position="152"/>
    </location>
</feature>
<dbReference type="GO" id="GO:0030178">
    <property type="term" value="P:negative regulation of Wnt signaling pathway"/>
    <property type="evidence" value="ECO:0007669"/>
    <property type="project" value="TreeGrafter"/>
</dbReference>
<evidence type="ECO:0000259" key="2">
    <source>
        <dbReference type="Pfam" id="PF13905"/>
    </source>
</evidence>
<dbReference type="OrthoDB" id="9677936at2759"/>
<gene>
    <name evidence="3" type="ORF">J0S82_019970</name>
</gene>
<reference evidence="3" key="1">
    <citation type="journal article" date="2021" name="Evol. Appl.">
        <title>The genome of the Pyrenean desman and the effects of bottlenecks and inbreeding on the genomic landscape of an endangered species.</title>
        <authorList>
            <person name="Escoda L."/>
            <person name="Castresana J."/>
        </authorList>
    </citation>
    <scope>NUCLEOTIDE SEQUENCE</scope>
    <source>
        <strain evidence="3">IBE-C5619</strain>
    </source>
</reference>
<comment type="caution">
    <text evidence="3">The sequence shown here is derived from an EMBL/GenBank/DDBJ whole genome shotgun (WGS) entry which is preliminary data.</text>
</comment>